<dbReference type="PANTHER" id="PTHR43037:SF1">
    <property type="entry name" value="BLL1128 PROTEIN"/>
    <property type="match status" value="1"/>
</dbReference>
<dbReference type="Gene3D" id="3.40.50.1820">
    <property type="entry name" value="alpha/beta hydrolase"/>
    <property type="match status" value="1"/>
</dbReference>
<comment type="caution">
    <text evidence="3">The sequence shown here is derived from an EMBL/GenBank/DDBJ whole genome shotgun (WGS) entry which is preliminary data.</text>
</comment>
<evidence type="ECO:0000313" key="4">
    <source>
        <dbReference type="Proteomes" id="UP000315010"/>
    </source>
</evidence>
<reference evidence="3 4" key="1">
    <citation type="submission" date="2019-02" db="EMBL/GenBank/DDBJ databases">
        <title>Deep-cultivation of Planctomycetes and their phenomic and genomic characterization uncovers novel biology.</title>
        <authorList>
            <person name="Wiegand S."/>
            <person name="Jogler M."/>
            <person name="Boedeker C."/>
            <person name="Pinto D."/>
            <person name="Vollmers J."/>
            <person name="Rivas-Marin E."/>
            <person name="Kohn T."/>
            <person name="Peeters S.H."/>
            <person name="Heuer A."/>
            <person name="Rast P."/>
            <person name="Oberbeckmann S."/>
            <person name="Bunk B."/>
            <person name="Jeske O."/>
            <person name="Meyerdierks A."/>
            <person name="Storesund J.E."/>
            <person name="Kallscheuer N."/>
            <person name="Luecker S."/>
            <person name="Lage O.M."/>
            <person name="Pohl T."/>
            <person name="Merkel B.J."/>
            <person name="Hornburger P."/>
            <person name="Mueller R.-W."/>
            <person name="Bruemmer F."/>
            <person name="Labrenz M."/>
            <person name="Spormann A.M."/>
            <person name="Op Den Camp H."/>
            <person name="Overmann J."/>
            <person name="Amann R."/>
            <person name="Jetten M.S.M."/>
            <person name="Mascher T."/>
            <person name="Medema M.H."/>
            <person name="Devos D.P."/>
            <person name="Kaster A.-K."/>
            <person name="Ovreas L."/>
            <person name="Rohde M."/>
            <person name="Galperin M.Y."/>
            <person name="Jogler C."/>
        </authorList>
    </citation>
    <scope>NUCLEOTIDE SEQUENCE [LARGE SCALE GENOMIC DNA]</scope>
    <source>
        <strain evidence="3 4">CA13</strain>
    </source>
</reference>
<keyword evidence="1" id="KW-0732">Signal</keyword>
<evidence type="ECO:0000256" key="2">
    <source>
        <dbReference type="SAM" id="MobiDB-lite"/>
    </source>
</evidence>
<dbReference type="OrthoDB" id="270827at2"/>
<proteinExistence type="predicted"/>
<dbReference type="PANTHER" id="PTHR43037">
    <property type="entry name" value="UNNAMED PRODUCT-RELATED"/>
    <property type="match status" value="1"/>
</dbReference>
<dbReference type="InterPro" id="IPR029058">
    <property type="entry name" value="AB_hydrolase_fold"/>
</dbReference>
<evidence type="ECO:0000256" key="1">
    <source>
        <dbReference type="ARBA" id="ARBA00022729"/>
    </source>
</evidence>
<feature type="region of interest" description="Disordered" evidence="2">
    <location>
        <begin position="19"/>
        <end position="48"/>
    </location>
</feature>
<name>A0A5C5Z6W1_9BACT</name>
<evidence type="ECO:0000313" key="3">
    <source>
        <dbReference type="EMBL" id="TWT82998.1"/>
    </source>
</evidence>
<organism evidence="3 4">
    <name type="scientific">Novipirellula herctigrandis</name>
    <dbReference type="NCBI Taxonomy" id="2527986"/>
    <lineage>
        <taxon>Bacteria</taxon>
        <taxon>Pseudomonadati</taxon>
        <taxon>Planctomycetota</taxon>
        <taxon>Planctomycetia</taxon>
        <taxon>Pirellulales</taxon>
        <taxon>Pirellulaceae</taxon>
        <taxon>Novipirellula</taxon>
    </lineage>
</organism>
<gene>
    <name evidence="3" type="ORF">CA13_44610</name>
</gene>
<accession>A0A5C5Z6W1</accession>
<sequence>MLLGKRGCCDCSYGHPTEDPGAMSRFDPTEIWGPPSSHETTHSPSESSDFDFFSGDSDFLWDSDAPTEGAYDDVGPFSQNPSSRVAFFLPTHYEAKYEYPLLVWLHSDGFNENQIKQVLPHISLRNYVAVGTRASRAVDSSGHCYEWRKSPAAIASANENVLMAIDEAQSRFSINPSRVVLAGYQNGGTMAMRIALQSPNRFAGVVSLGGALPQGCHSLSNLDLLRERRLQMLWQWAHKNPAYSSNRLDHDMRTALMIRAKLEVRKYDDDDEMNTVALADMNQWIMNSVIPASQNQSNDAWSTSPTQFSHN</sequence>
<feature type="compositionally biased region" description="Low complexity" evidence="2">
    <location>
        <begin position="35"/>
        <end position="48"/>
    </location>
</feature>
<protein>
    <submittedName>
        <fullName evidence="3">Putative esterase</fullName>
    </submittedName>
</protein>
<dbReference type="AlphaFoldDB" id="A0A5C5Z6W1"/>
<dbReference type="SUPFAM" id="SSF53474">
    <property type="entry name" value="alpha/beta-Hydrolases"/>
    <property type="match status" value="1"/>
</dbReference>
<dbReference type="InterPro" id="IPR000801">
    <property type="entry name" value="Esterase-like"/>
</dbReference>
<dbReference type="Proteomes" id="UP000315010">
    <property type="component" value="Unassembled WGS sequence"/>
</dbReference>
<dbReference type="InterPro" id="IPR050955">
    <property type="entry name" value="Plant_Biomass_Hydrol_Est"/>
</dbReference>
<dbReference type="Pfam" id="PF00756">
    <property type="entry name" value="Esterase"/>
    <property type="match status" value="1"/>
</dbReference>
<dbReference type="EMBL" id="SJPJ01000001">
    <property type="protein sequence ID" value="TWT82998.1"/>
    <property type="molecule type" value="Genomic_DNA"/>
</dbReference>
<keyword evidence="4" id="KW-1185">Reference proteome</keyword>